<dbReference type="GO" id="GO:0016757">
    <property type="term" value="F:glycosyltransferase activity"/>
    <property type="evidence" value="ECO:0007669"/>
    <property type="project" value="UniProtKB-KW"/>
</dbReference>
<organism evidence="7 8">
    <name type="scientific">Rubus argutus</name>
    <name type="common">Southern blackberry</name>
    <dbReference type="NCBI Taxonomy" id="59490"/>
    <lineage>
        <taxon>Eukaryota</taxon>
        <taxon>Viridiplantae</taxon>
        <taxon>Streptophyta</taxon>
        <taxon>Embryophyta</taxon>
        <taxon>Tracheophyta</taxon>
        <taxon>Spermatophyta</taxon>
        <taxon>Magnoliopsida</taxon>
        <taxon>eudicotyledons</taxon>
        <taxon>Gunneridae</taxon>
        <taxon>Pentapetalae</taxon>
        <taxon>rosids</taxon>
        <taxon>fabids</taxon>
        <taxon>Rosales</taxon>
        <taxon>Rosaceae</taxon>
        <taxon>Rosoideae</taxon>
        <taxon>Rosoideae incertae sedis</taxon>
        <taxon>Rubus</taxon>
    </lineage>
</organism>
<proteinExistence type="inferred from homology"/>
<name>A0AAW1YNP3_RUBAR</name>
<keyword evidence="5" id="KW-0333">Golgi apparatus</keyword>
<sequence length="252" mass="29457">MYFRLLVEVEHDEDPYYVPRGRIYRNAHAFHRSYLLMEKLFKIYVYEEGEMPLFHAGPCISIYSSEGRFIHEMERGKLYRTKDPDEAHVYFLPVSVTNLVQYLYVPVSKDYWDPLKRAIVDYVNVIAGRHPFWNRSLGADHFMLSCHDWGPVTSSFVPQLFHKSIRVFCNANTSEGFNPSKDASFPEINLRNSEVPPLGGDRPSTRTLLAFFAGRLHGHIRYLLLNEWKGKDQDVQVYDELPKGVSYDKKLK</sequence>
<evidence type="ECO:0000256" key="4">
    <source>
        <dbReference type="ARBA" id="ARBA00022968"/>
    </source>
</evidence>
<keyword evidence="8" id="KW-1185">Reference proteome</keyword>
<evidence type="ECO:0000313" key="8">
    <source>
        <dbReference type="Proteomes" id="UP001457282"/>
    </source>
</evidence>
<dbReference type="PANTHER" id="PTHR11062:SF300">
    <property type="entry name" value="EXOSTOSIN GT47 DOMAIN-CONTAINING PROTEIN"/>
    <property type="match status" value="1"/>
</dbReference>
<evidence type="ECO:0000256" key="5">
    <source>
        <dbReference type="ARBA" id="ARBA00023034"/>
    </source>
</evidence>
<protein>
    <recommendedName>
        <fullName evidence="6">Exostosin GT47 domain-containing protein</fullName>
    </recommendedName>
</protein>
<dbReference type="InterPro" id="IPR004263">
    <property type="entry name" value="Exostosin"/>
</dbReference>
<evidence type="ECO:0000313" key="7">
    <source>
        <dbReference type="EMBL" id="KAK9950258.1"/>
    </source>
</evidence>
<evidence type="ECO:0000256" key="2">
    <source>
        <dbReference type="ARBA" id="ARBA00010271"/>
    </source>
</evidence>
<gene>
    <name evidence="7" type="ORF">M0R45_005757</name>
</gene>
<keyword evidence="3" id="KW-0328">Glycosyltransferase</keyword>
<keyword evidence="4" id="KW-0812">Transmembrane</keyword>
<evidence type="ECO:0000259" key="6">
    <source>
        <dbReference type="Pfam" id="PF03016"/>
    </source>
</evidence>
<dbReference type="PANTHER" id="PTHR11062">
    <property type="entry name" value="EXOSTOSIN HEPARAN SULFATE GLYCOSYLTRANSFERASE -RELATED"/>
    <property type="match status" value="1"/>
</dbReference>
<dbReference type="GO" id="GO:0000139">
    <property type="term" value="C:Golgi membrane"/>
    <property type="evidence" value="ECO:0007669"/>
    <property type="project" value="UniProtKB-SubCell"/>
</dbReference>
<dbReference type="Pfam" id="PF03016">
    <property type="entry name" value="Exostosin_GT47"/>
    <property type="match status" value="1"/>
</dbReference>
<accession>A0AAW1YNP3</accession>
<dbReference type="InterPro" id="IPR040911">
    <property type="entry name" value="Exostosin_GT47"/>
</dbReference>
<keyword evidence="3" id="KW-0808">Transferase</keyword>
<comment type="subcellular location">
    <subcellularLocation>
        <location evidence="1">Golgi apparatus membrane</location>
        <topology evidence="1">Single-pass type II membrane protein</topology>
    </subcellularLocation>
</comment>
<dbReference type="AlphaFoldDB" id="A0AAW1YNP3"/>
<feature type="domain" description="Exostosin GT47" evidence="6">
    <location>
        <begin position="38"/>
        <end position="236"/>
    </location>
</feature>
<keyword evidence="4" id="KW-0735">Signal-anchor</keyword>
<comment type="similarity">
    <text evidence="2">Belongs to the glycosyltransferase 47 family.</text>
</comment>
<evidence type="ECO:0000256" key="3">
    <source>
        <dbReference type="ARBA" id="ARBA00022676"/>
    </source>
</evidence>
<comment type="caution">
    <text evidence="7">The sequence shown here is derived from an EMBL/GenBank/DDBJ whole genome shotgun (WGS) entry which is preliminary data.</text>
</comment>
<dbReference type="EMBL" id="JBEDUW010000001">
    <property type="protein sequence ID" value="KAK9950258.1"/>
    <property type="molecule type" value="Genomic_DNA"/>
</dbReference>
<dbReference type="Proteomes" id="UP001457282">
    <property type="component" value="Unassembled WGS sequence"/>
</dbReference>
<reference evidence="7 8" key="1">
    <citation type="journal article" date="2023" name="G3 (Bethesda)">
        <title>A chromosome-length genome assembly and annotation of blackberry (Rubus argutus, cv. 'Hillquist').</title>
        <authorList>
            <person name="Bruna T."/>
            <person name="Aryal R."/>
            <person name="Dudchenko O."/>
            <person name="Sargent D.J."/>
            <person name="Mead D."/>
            <person name="Buti M."/>
            <person name="Cavallini A."/>
            <person name="Hytonen T."/>
            <person name="Andres J."/>
            <person name="Pham M."/>
            <person name="Weisz D."/>
            <person name="Mascagni F."/>
            <person name="Usai G."/>
            <person name="Natali L."/>
            <person name="Bassil N."/>
            <person name="Fernandez G.E."/>
            <person name="Lomsadze A."/>
            <person name="Armour M."/>
            <person name="Olukolu B."/>
            <person name="Poorten T."/>
            <person name="Britton C."/>
            <person name="Davik J."/>
            <person name="Ashrafi H."/>
            <person name="Aiden E.L."/>
            <person name="Borodovsky M."/>
            <person name="Worthington M."/>
        </authorList>
    </citation>
    <scope>NUCLEOTIDE SEQUENCE [LARGE SCALE GENOMIC DNA]</scope>
    <source>
        <strain evidence="7">PI 553951</strain>
    </source>
</reference>
<evidence type="ECO:0000256" key="1">
    <source>
        <dbReference type="ARBA" id="ARBA00004323"/>
    </source>
</evidence>